<dbReference type="PANTHER" id="PTHR10039:SF14">
    <property type="entry name" value="NACHT DOMAIN-CONTAINING PROTEIN"/>
    <property type="match status" value="1"/>
</dbReference>
<keyword evidence="1" id="KW-0677">Repeat</keyword>
<evidence type="ECO:0000256" key="2">
    <source>
        <dbReference type="SAM" id="Coils"/>
    </source>
</evidence>
<dbReference type="SUPFAM" id="SSF50978">
    <property type="entry name" value="WD40 repeat-like"/>
    <property type="match status" value="1"/>
</dbReference>
<dbReference type="SUPFAM" id="SSF52540">
    <property type="entry name" value="P-loop containing nucleoside triphosphate hydrolases"/>
    <property type="match status" value="1"/>
</dbReference>
<reference evidence="5 6" key="1">
    <citation type="submission" date="2015-07" db="EMBL/GenBank/DDBJ databases">
        <authorList>
            <person name="Noorani M."/>
        </authorList>
    </citation>
    <scope>NUCLEOTIDE SEQUENCE [LARGE SCALE GENOMIC DNA]</scope>
    <source>
        <strain evidence="5">BBA 69670</strain>
    </source>
</reference>
<keyword evidence="6" id="KW-1185">Reference proteome</keyword>
<gene>
    <name evidence="5" type="ORF">RSOLAG22IIIB_09061</name>
</gene>
<dbReference type="AlphaFoldDB" id="A0A0K6FX91"/>
<evidence type="ECO:0000259" key="4">
    <source>
        <dbReference type="Pfam" id="PF24883"/>
    </source>
</evidence>
<dbReference type="PANTHER" id="PTHR10039">
    <property type="entry name" value="AMELOGENIN"/>
    <property type="match status" value="1"/>
</dbReference>
<accession>A0A0K6FX91</accession>
<evidence type="ECO:0000256" key="1">
    <source>
        <dbReference type="ARBA" id="ARBA00022737"/>
    </source>
</evidence>
<feature type="domain" description="Nephrocystin 3-like N-terminal" evidence="4">
    <location>
        <begin position="186"/>
        <end position="341"/>
    </location>
</feature>
<feature type="compositionally biased region" description="Pro residues" evidence="3">
    <location>
        <begin position="1"/>
        <end position="12"/>
    </location>
</feature>
<dbReference type="EMBL" id="CYGV01001192">
    <property type="protein sequence ID" value="CUA70733.1"/>
    <property type="molecule type" value="Genomic_DNA"/>
</dbReference>
<sequence>MQTPSQPGPSAPASPANTGNSRLTGLKKTLELLHAQTFSPIQAAVGDLASGINVVETATRNREDYKKVALELEDMDKLIEEYVQNAKSEQIASRMSKVVEIIRKEIVENEEDIVRRNRRIEALFRRVQMEALVNGWSLEKECLANMRLENLGSAKLARYNSSLSTTIKRRKCTKNTRVGVMAELFTWSEDPKAPIIFWMNGIAGTGKTTIAYTLAEELESRGQLAASFFCTRSSPECSDPGKIVPTIAYQLARQSTPFQLALSTILGRDPDIGSLNASTQFKLLLVDPLRDRDLKAQMPQNLVVVIDALDECSNGGAVEIILDMLFRFGEYLPLKFFLSSRPEPVIYRRMTSQNPNSRSTLHLHEIEKSLVEGDIVLYLTEELEFMSPPEDQISQLARLASNFFIYAATAVRYIQPGKRSVDPRKRLATMLDLHSTSTKKLSAIDLLYTAILEDAMDEDELEPEEKHSLLLVLWTVVCAREPITLNKLATLAGLSDMEEALATLQPLQSLLHVSEDSGMASTFHASFPDFMFDRERSKQFYCDEDQHRYYLASRCFEIMKAQLRFNICNLETSYLPDSEVLDLETRISQNISPDLDFACQHWEYYLQMSTPSKSLYDMLDDFLSNSLLFWMGVLNLKQYVNLGRSDIFGVGEWLKATGGPSHLFEFVADACQFIDFFKPCLISTPHLYVSALPLYGKSTPIFMRYSGFFQGFINIETIIGKQYQVITSGLDIQGNWPSATVLTYSDDGTCFGCIFDNGTLAVRSASDGAIIGSNTVPFESSILLLAGFSSDCRSAVITEFYPRKIHSWELHKPVRTITHDPKVYMQLPLIITAIIPLPENTGCVFSTGIEVFIYDYGKNYPRKASRLGSHHQGSSPPHLKLFPDHSRLIIARPSGEVLKWDFLREQRAQTILDPVPANETRLSQNCKFARSWKTNFLNKFGIFELGNLLLARSRMFNDPASPPMVPRWHI</sequence>
<dbReference type="InterPro" id="IPR056884">
    <property type="entry name" value="NPHP3-like_N"/>
</dbReference>
<evidence type="ECO:0000256" key="3">
    <source>
        <dbReference type="SAM" id="MobiDB-lite"/>
    </source>
</evidence>
<name>A0A0K6FX91_9AGAM</name>
<keyword evidence="2" id="KW-0175">Coiled coil</keyword>
<dbReference type="Pfam" id="PF24883">
    <property type="entry name" value="NPHP3_N"/>
    <property type="match status" value="1"/>
</dbReference>
<evidence type="ECO:0000313" key="6">
    <source>
        <dbReference type="Proteomes" id="UP000044841"/>
    </source>
</evidence>
<protein>
    <submittedName>
        <fullName evidence="5">E3 ubiquitin-protein ligase listerin</fullName>
    </submittedName>
</protein>
<dbReference type="Proteomes" id="UP000044841">
    <property type="component" value="Unassembled WGS sequence"/>
</dbReference>
<dbReference type="Gene3D" id="3.40.50.300">
    <property type="entry name" value="P-loop containing nucleotide triphosphate hydrolases"/>
    <property type="match status" value="1"/>
</dbReference>
<evidence type="ECO:0000313" key="5">
    <source>
        <dbReference type="EMBL" id="CUA70733.1"/>
    </source>
</evidence>
<feature type="coiled-coil region" evidence="2">
    <location>
        <begin position="55"/>
        <end position="85"/>
    </location>
</feature>
<dbReference type="InterPro" id="IPR036322">
    <property type="entry name" value="WD40_repeat_dom_sf"/>
</dbReference>
<proteinExistence type="predicted"/>
<feature type="region of interest" description="Disordered" evidence="3">
    <location>
        <begin position="1"/>
        <end position="22"/>
    </location>
</feature>
<organism evidence="5 6">
    <name type="scientific">Rhizoctonia solani</name>
    <dbReference type="NCBI Taxonomy" id="456999"/>
    <lineage>
        <taxon>Eukaryota</taxon>
        <taxon>Fungi</taxon>
        <taxon>Dikarya</taxon>
        <taxon>Basidiomycota</taxon>
        <taxon>Agaricomycotina</taxon>
        <taxon>Agaricomycetes</taxon>
        <taxon>Cantharellales</taxon>
        <taxon>Ceratobasidiaceae</taxon>
        <taxon>Rhizoctonia</taxon>
    </lineage>
</organism>
<dbReference type="InterPro" id="IPR027417">
    <property type="entry name" value="P-loop_NTPase"/>
</dbReference>